<evidence type="ECO:0000256" key="4">
    <source>
        <dbReference type="ARBA" id="ARBA00022729"/>
    </source>
</evidence>
<dbReference type="KEGG" id="crq:GCK72_015801"/>
<dbReference type="InterPro" id="IPR052140">
    <property type="entry name" value="Dev_Signal_Hedgehog-like"/>
</dbReference>
<name>A0A6A5GXH1_CAERE</name>
<dbReference type="GeneID" id="9808522"/>
<feature type="signal peptide" evidence="5">
    <location>
        <begin position="1"/>
        <end position="24"/>
    </location>
</feature>
<comment type="subcellular location">
    <subcellularLocation>
        <location evidence="1">Secreted</location>
    </subcellularLocation>
</comment>
<evidence type="ECO:0000313" key="7">
    <source>
        <dbReference type="Proteomes" id="UP000483820"/>
    </source>
</evidence>
<dbReference type="RefSeq" id="XP_053585912.1">
    <property type="nucleotide sequence ID" value="XM_053731140.1"/>
</dbReference>
<dbReference type="CTD" id="9808522"/>
<sequence length="181" mass="20930">MRRLFLPTVTLILLLILQTTVTRADYCGEHKVPFGMEVHKNGNVNILCSRPNCHEKKYAECPERATSTSCSTNSSWVGGVTQHSDGGLRLMCCEYDLLPVYSTIQYQKLQIRRGEYFEGDEQMDGDTVISFDLIGDIEQIKEPDGNFSYNLLIYRYHCGNIPDTPPAWYMKKQWPYWDKEQ</sequence>
<evidence type="ECO:0000256" key="5">
    <source>
        <dbReference type="SAM" id="SignalP"/>
    </source>
</evidence>
<reference evidence="6 7" key="1">
    <citation type="submission" date="2019-12" db="EMBL/GenBank/DDBJ databases">
        <title>Chromosome-level assembly of the Caenorhabditis remanei genome.</title>
        <authorList>
            <person name="Teterina A.A."/>
            <person name="Willis J.H."/>
            <person name="Phillips P.C."/>
        </authorList>
    </citation>
    <scope>NUCLEOTIDE SEQUENCE [LARGE SCALE GENOMIC DNA]</scope>
    <source>
        <strain evidence="6 7">PX506</strain>
        <tissue evidence="6">Whole organism</tissue>
    </source>
</reference>
<keyword evidence="3" id="KW-0964">Secreted</keyword>
<dbReference type="PANTHER" id="PTHR46706">
    <property type="entry name" value="PROTEIN QUA-1-RELATED"/>
    <property type="match status" value="1"/>
</dbReference>
<dbReference type="GO" id="GO:0005576">
    <property type="term" value="C:extracellular region"/>
    <property type="evidence" value="ECO:0007669"/>
    <property type="project" value="UniProtKB-SubCell"/>
</dbReference>
<protein>
    <submittedName>
        <fullName evidence="6">Uncharacterized protein</fullName>
    </submittedName>
</protein>
<dbReference type="Proteomes" id="UP000483820">
    <property type="component" value="Chromosome IV"/>
</dbReference>
<feature type="chain" id="PRO_5025589149" evidence="5">
    <location>
        <begin position="25"/>
        <end position="181"/>
    </location>
</feature>
<dbReference type="EMBL" id="WUAV01000004">
    <property type="protein sequence ID" value="KAF1759336.1"/>
    <property type="molecule type" value="Genomic_DNA"/>
</dbReference>
<dbReference type="AlphaFoldDB" id="A0A6A5GXH1"/>
<dbReference type="PANTHER" id="PTHR46706:SF12">
    <property type="entry name" value="PROTEIN QUA-1-RELATED"/>
    <property type="match status" value="1"/>
</dbReference>
<keyword evidence="4 5" id="KW-0732">Signal</keyword>
<evidence type="ECO:0000313" key="6">
    <source>
        <dbReference type="EMBL" id="KAF1759336.1"/>
    </source>
</evidence>
<evidence type="ECO:0000256" key="1">
    <source>
        <dbReference type="ARBA" id="ARBA00004613"/>
    </source>
</evidence>
<comment type="caution">
    <text evidence="6">The sequence shown here is derived from an EMBL/GenBank/DDBJ whole genome shotgun (WGS) entry which is preliminary data.</text>
</comment>
<organism evidence="6 7">
    <name type="scientific">Caenorhabditis remanei</name>
    <name type="common">Caenorhabditis vulgaris</name>
    <dbReference type="NCBI Taxonomy" id="31234"/>
    <lineage>
        <taxon>Eukaryota</taxon>
        <taxon>Metazoa</taxon>
        <taxon>Ecdysozoa</taxon>
        <taxon>Nematoda</taxon>
        <taxon>Chromadorea</taxon>
        <taxon>Rhabditida</taxon>
        <taxon>Rhabditina</taxon>
        <taxon>Rhabditomorpha</taxon>
        <taxon>Rhabditoidea</taxon>
        <taxon>Rhabditidae</taxon>
        <taxon>Peloderinae</taxon>
        <taxon>Caenorhabditis</taxon>
    </lineage>
</organism>
<evidence type="ECO:0000256" key="2">
    <source>
        <dbReference type="ARBA" id="ARBA00022473"/>
    </source>
</evidence>
<evidence type="ECO:0000256" key="3">
    <source>
        <dbReference type="ARBA" id="ARBA00022525"/>
    </source>
</evidence>
<gene>
    <name evidence="6" type="ORF">GCK72_015801</name>
</gene>
<keyword evidence="2" id="KW-0217">Developmental protein</keyword>
<accession>A0A6A5GXH1</accession>
<proteinExistence type="predicted"/>